<proteinExistence type="predicted"/>
<gene>
    <name evidence="1" type="ORF">PLOB_00041359</name>
</gene>
<name>A0ABN8PBT0_9CNID</name>
<evidence type="ECO:0000313" key="1">
    <source>
        <dbReference type="EMBL" id="CAH3140651.1"/>
    </source>
</evidence>
<accession>A0ABN8PBT0</accession>
<keyword evidence="2" id="KW-1185">Reference proteome</keyword>
<evidence type="ECO:0000313" key="2">
    <source>
        <dbReference type="Proteomes" id="UP001159405"/>
    </source>
</evidence>
<sequence>MYLFHKHRTMPYPEMRFSCIPRGPLLQSQRSGIELSRCYRYRENKTLPSSENFVSVSESIKFSTSEEDYFAGVRLFAQKEDRKDFSVQVRISRNHKMKEEVCSVRGTLVVI</sequence>
<protein>
    <submittedName>
        <fullName evidence="1">Uncharacterized protein</fullName>
    </submittedName>
</protein>
<reference evidence="1 2" key="1">
    <citation type="submission" date="2022-05" db="EMBL/GenBank/DDBJ databases">
        <authorList>
            <consortium name="Genoscope - CEA"/>
            <person name="William W."/>
        </authorList>
    </citation>
    <scope>NUCLEOTIDE SEQUENCE [LARGE SCALE GENOMIC DNA]</scope>
</reference>
<organism evidence="1 2">
    <name type="scientific">Porites lobata</name>
    <dbReference type="NCBI Taxonomy" id="104759"/>
    <lineage>
        <taxon>Eukaryota</taxon>
        <taxon>Metazoa</taxon>
        <taxon>Cnidaria</taxon>
        <taxon>Anthozoa</taxon>
        <taxon>Hexacorallia</taxon>
        <taxon>Scleractinia</taxon>
        <taxon>Fungiina</taxon>
        <taxon>Poritidae</taxon>
        <taxon>Porites</taxon>
    </lineage>
</organism>
<comment type="caution">
    <text evidence="1">The sequence shown here is derived from an EMBL/GenBank/DDBJ whole genome shotgun (WGS) entry which is preliminary data.</text>
</comment>
<dbReference type="Proteomes" id="UP001159405">
    <property type="component" value="Unassembled WGS sequence"/>
</dbReference>
<dbReference type="EMBL" id="CALNXK010000065">
    <property type="protein sequence ID" value="CAH3140651.1"/>
    <property type="molecule type" value="Genomic_DNA"/>
</dbReference>